<dbReference type="STRING" id="2656787.A0A370TXH7"/>
<dbReference type="OrthoDB" id="5331193at2759"/>
<dbReference type="PROSITE" id="PS51184">
    <property type="entry name" value="JMJC"/>
    <property type="match status" value="1"/>
</dbReference>
<dbReference type="RefSeq" id="XP_031872900.1">
    <property type="nucleotide sequence ID" value="XM_032008846.1"/>
</dbReference>
<name>A0A370TXH7_9HELO</name>
<comment type="caution">
    <text evidence="3">The sequence shown here is derived from an EMBL/GenBank/DDBJ whole genome shotgun (WGS) entry which is preliminary data.</text>
</comment>
<protein>
    <recommendedName>
        <fullName evidence="2">JmjC domain-containing protein</fullName>
    </recommendedName>
</protein>
<evidence type="ECO:0000259" key="2">
    <source>
        <dbReference type="PROSITE" id="PS51184"/>
    </source>
</evidence>
<evidence type="ECO:0000313" key="4">
    <source>
        <dbReference type="Proteomes" id="UP000254866"/>
    </source>
</evidence>
<organism evidence="3 4">
    <name type="scientific">Venustampulla echinocandica</name>
    <dbReference type="NCBI Taxonomy" id="2656787"/>
    <lineage>
        <taxon>Eukaryota</taxon>
        <taxon>Fungi</taxon>
        <taxon>Dikarya</taxon>
        <taxon>Ascomycota</taxon>
        <taxon>Pezizomycotina</taxon>
        <taxon>Leotiomycetes</taxon>
        <taxon>Helotiales</taxon>
        <taxon>Pleuroascaceae</taxon>
        <taxon>Venustampulla</taxon>
    </lineage>
</organism>
<dbReference type="AlphaFoldDB" id="A0A370TXH7"/>
<sequence length="462" mass="51385">MPSLYLNLHISLDEAGIVHTECSNLSARYLSNRCTQRPVTPVENLLNTLVGFDKGTLKVLQGMRVSPLRSIPKKVQDLWTESTTTWPRLFPAEKCWTKTPPSSVDLVLATLNKLAESSNENKTFTTYRRGEPDSKADPRTAIAQLYEPSTSAPVSLIGLNIPELPDDLLKCPEALSKHVEPYDESGHQLFLTPRFSQTDLHIDSADGLSVPLGQCTKLWLAFPPTPKNLAHMYTQQGRKAKLSCIGSSLEGGLIFQTTAKEAVYLPVGTIHAVLTTTGGFLNALDFTTPESSKTYAPLSAAGIDRADESFRRDCFRHFLKSVELGLDNQRESMAVKAWVDADEQIKEYGAGDGGWRRSAMVIWDDYLERRKVRSISCPCGRGLGELFPTHFRAEHLWKTGGKRSGIGRSMKVSAPRKHTEALEPKVPPFGMVLRSRAGKEKRRLQEDVVGIDRQRPAKKSKR</sequence>
<keyword evidence="4" id="KW-1185">Reference proteome</keyword>
<reference evidence="3 4" key="1">
    <citation type="journal article" date="2018" name="IMA Fungus">
        <title>IMA Genome-F 9: Draft genome sequence of Annulohypoxylon stygium, Aspergillus mulundensis, Berkeleyomyces basicola (syn. Thielaviopsis basicola), Ceratocystis smalleyi, two Cercospora beticola strains, Coleophoma cylindrospora, Fusarium fracticaudum, Phialophora cf. hyalina, and Morchella septimelata.</title>
        <authorList>
            <person name="Wingfield B.D."/>
            <person name="Bills G.F."/>
            <person name="Dong Y."/>
            <person name="Huang W."/>
            <person name="Nel W.J."/>
            <person name="Swalarsk-Parry B.S."/>
            <person name="Vaghefi N."/>
            <person name="Wilken P.M."/>
            <person name="An Z."/>
            <person name="de Beer Z.W."/>
            <person name="De Vos L."/>
            <person name="Chen L."/>
            <person name="Duong T.A."/>
            <person name="Gao Y."/>
            <person name="Hammerbacher A."/>
            <person name="Kikkert J.R."/>
            <person name="Li Y."/>
            <person name="Li H."/>
            <person name="Li K."/>
            <person name="Li Q."/>
            <person name="Liu X."/>
            <person name="Ma X."/>
            <person name="Naidoo K."/>
            <person name="Pethybridge S.J."/>
            <person name="Sun J."/>
            <person name="Steenkamp E.T."/>
            <person name="van der Nest M.A."/>
            <person name="van Wyk S."/>
            <person name="Wingfield M.J."/>
            <person name="Xiong C."/>
            <person name="Yue Q."/>
            <person name="Zhang X."/>
        </authorList>
    </citation>
    <scope>NUCLEOTIDE SEQUENCE [LARGE SCALE GENOMIC DNA]</scope>
    <source>
        <strain evidence="3 4">BP 5553</strain>
    </source>
</reference>
<dbReference type="EMBL" id="NPIC01000001">
    <property type="protein sequence ID" value="RDL40244.1"/>
    <property type="molecule type" value="Genomic_DNA"/>
</dbReference>
<evidence type="ECO:0000313" key="3">
    <source>
        <dbReference type="EMBL" id="RDL40244.1"/>
    </source>
</evidence>
<feature type="compositionally biased region" description="Basic and acidic residues" evidence="1">
    <location>
        <begin position="443"/>
        <end position="455"/>
    </location>
</feature>
<accession>A0A370TXH7</accession>
<dbReference type="Proteomes" id="UP000254866">
    <property type="component" value="Unassembled WGS sequence"/>
</dbReference>
<feature type="region of interest" description="Disordered" evidence="1">
    <location>
        <begin position="413"/>
        <end position="462"/>
    </location>
</feature>
<dbReference type="GeneID" id="43593072"/>
<evidence type="ECO:0000256" key="1">
    <source>
        <dbReference type="SAM" id="MobiDB-lite"/>
    </source>
</evidence>
<gene>
    <name evidence="3" type="ORF">BP5553_00223</name>
</gene>
<proteinExistence type="predicted"/>
<dbReference type="Gene3D" id="2.60.120.650">
    <property type="entry name" value="Cupin"/>
    <property type="match status" value="1"/>
</dbReference>
<dbReference type="SUPFAM" id="SSF51197">
    <property type="entry name" value="Clavaminate synthase-like"/>
    <property type="match status" value="1"/>
</dbReference>
<dbReference type="InterPro" id="IPR003347">
    <property type="entry name" value="JmjC_dom"/>
</dbReference>
<feature type="domain" description="JmjC" evidence="2">
    <location>
        <begin position="150"/>
        <end position="303"/>
    </location>
</feature>